<evidence type="ECO:0000313" key="2">
    <source>
        <dbReference type="EMBL" id="CAK5276621.1"/>
    </source>
</evidence>
<reference evidence="2" key="1">
    <citation type="submission" date="2023-11" db="EMBL/GenBank/DDBJ databases">
        <authorList>
            <person name="De Vega J J."/>
            <person name="De Vega J J."/>
        </authorList>
    </citation>
    <scope>NUCLEOTIDE SEQUENCE</scope>
</reference>
<feature type="non-terminal residue" evidence="2">
    <location>
        <position position="144"/>
    </location>
</feature>
<evidence type="ECO:0000313" key="3">
    <source>
        <dbReference type="Proteomes" id="UP001295794"/>
    </source>
</evidence>
<evidence type="ECO:0000259" key="1">
    <source>
        <dbReference type="Pfam" id="PF13847"/>
    </source>
</evidence>
<dbReference type="CDD" id="cd02440">
    <property type="entry name" value="AdoMet_MTases"/>
    <property type="match status" value="1"/>
</dbReference>
<proteinExistence type="predicted"/>
<name>A0AAD2HIN3_9AGAR</name>
<dbReference type="InterPro" id="IPR029063">
    <property type="entry name" value="SAM-dependent_MTases_sf"/>
</dbReference>
<dbReference type="AlphaFoldDB" id="A0AAD2HIN3"/>
<dbReference type="Proteomes" id="UP001295794">
    <property type="component" value="Unassembled WGS sequence"/>
</dbReference>
<organism evidence="2 3">
    <name type="scientific">Mycena citricolor</name>
    <dbReference type="NCBI Taxonomy" id="2018698"/>
    <lineage>
        <taxon>Eukaryota</taxon>
        <taxon>Fungi</taxon>
        <taxon>Dikarya</taxon>
        <taxon>Basidiomycota</taxon>
        <taxon>Agaricomycotina</taxon>
        <taxon>Agaricomycetes</taxon>
        <taxon>Agaricomycetidae</taxon>
        <taxon>Agaricales</taxon>
        <taxon>Marasmiineae</taxon>
        <taxon>Mycenaceae</taxon>
        <taxon>Mycena</taxon>
    </lineage>
</organism>
<sequence>MHSLLVSSLDEQHEAIQAHLGHDKLCYAPLEELEPRRILELGCGTGLWAAQAAQMFPDAHVVAVDSSAMSSRSLMRLPENASFYQTSILDYLDTQPESFDIVHARFVLMHNPNPEALINRTIGVLKPGGYLLIEDYDFNSLIET</sequence>
<dbReference type="PANTHER" id="PTHR43591">
    <property type="entry name" value="METHYLTRANSFERASE"/>
    <property type="match status" value="1"/>
</dbReference>
<dbReference type="Gene3D" id="3.40.50.150">
    <property type="entry name" value="Vaccinia Virus protein VP39"/>
    <property type="match status" value="1"/>
</dbReference>
<comment type="caution">
    <text evidence="2">The sequence shown here is derived from an EMBL/GenBank/DDBJ whole genome shotgun (WGS) entry which is preliminary data.</text>
</comment>
<gene>
    <name evidence="2" type="ORF">MYCIT1_LOCUS25035</name>
</gene>
<dbReference type="EMBL" id="CAVNYO010000411">
    <property type="protein sequence ID" value="CAK5276621.1"/>
    <property type="molecule type" value="Genomic_DNA"/>
</dbReference>
<dbReference type="SUPFAM" id="SSF53335">
    <property type="entry name" value="S-adenosyl-L-methionine-dependent methyltransferases"/>
    <property type="match status" value="1"/>
</dbReference>
<dbReference type="Pfam" id="PF13847">
    <property type="entry name" value="Methyltransf_31"/>
    <property type="match status" value="1"/>
</dbReference>
<feature type="domain" description="Methyltransferase" evidence="1">
    <location>
        <begin position="37"/>
        <end position="137"/>
    </location>
</feature>
<accession>A0AAD2HIN3</accession>
<keyword evidence="3" id="KW-1185">Reference proteome</keyword>
<protein>
    <recommendedName>
        <fullName evidence="1">Methyltransferase domain-containing protein</fullName>
    </recommendedName>
</protein>
<dbReference type="InterPro" id="IPR025714">
    <property type="entry name" value="Methyltranfer_dom"/>
</dbReference>